<reference evidence="2 3" key="1">
    <citation type="journal article" date="2021" name="BMC Genomics">
        <title>Datura genome reveals duplications of psychoactive alkaloid biosynthetic genes and high mutation rate following tissue culture.</title>
        <authorList>
            <person name="Rajewski A."/>
            <person name="Carter-House D."/>
            <person name="Stajich J."/>
            <person name="Litt A."/>
        </authorList>
    </citation>
    <scope>NUCLEOTIDE SEQUENCE [LARGE SCALE GENOMIC DNA]</scope>
    <source>
        <strain evidence="2">AR-01</strain>
    </source>
</reference>
<keyword evidence="3" id="KW-1185">Reference proteome</keyword>
<feature type="non-terminal residue" evidence="2">
    <location>
        <position position="151"/>
    </location>
</feature>
<name>A0ABS8W4F2_DATST</name>
<feature type="region of interest" description="Disordered" evidence="1">
    <location>
        <begin position="1"/>
        <end position="24"/>
    </location>
</feature>
<dbReference type="Proteomes" id="UP000823775">
    <property type="component" value="Unassembled WGS sequence"/>
</dbReference>
<dbReference type="EMBL" id="JACEIK010006755">
    <property type="protein sequence ID" value="MCE2056248.1"/>
    <property type="molecule type" value="Genomic_DNA"/>
</dbReference>
<protein>
    <submittedName>
        <fullName evidence="2">Uncharacterized protein</fullName>
    </submittedName>
</protein>
<feature type="non-terminal residue" evidence="2">
    <location>
        <position position="1"/>
    </location>
</feature>
<evidence type="ECO:0000313" key="3">
    <source>
        <dbReference type="Proteomes" id="UP000823775"/>
    </source>
</evidence>
<accession>A0ABS8W4F2</accession>
<proteinExistence type="predicted"/>
<sequence length="151" mass="17646">KKTSSRYQDKGKAPMAATPSQEEEAEDAMKIAQLLFGLDKMESYYVSFKEKQSIIVKSRFEIDSFMDELPDIYEQFQFRDWEPFIMPPGPYFPKLMMEFYAHDSVLTLVKLTPVRGSSHQLWRLNARSNFSLLQHVDDREFLVHGRELGGL</sequence>
<gene>
    <name evidence="2" type="ORF">HAX54_044346</name>
</gene>
<evidence type="ECO:0000313" key="2">
    <source>
        <dbReference type="EMBL" id="MCE2056248.1"/>
    </source>
</evidence>
<organism evidence="2 3">
    <name type="scientific">Datura stramonium</name>
    <name type="common">Jimsonweed</name>
    <name type="synonym">Common thornapple</name>
    <dbReference type="NCBI Taxonomy" id="4076"/>
    <lineage>
        <taxon>Eukaryota</taxon>
        <taxon>Viridiplantae</taxon>
        <taxon>Streptophyta</taxon>
        <taxon>Embryophyta</taxon>
        <taxon>Tracheophyta</taxon>
        <taxon>Spermatophyta</taxon>
        <taxon>Magnoliopsida</taxon>
        <taxon>eudicotyledons</taxon>
        <taxon>Gunneridae</taxon>
        <taxon>Pentapetalae</taxon>
        <taxon>asterids</taxon>
        <taxon>lamiids</taxon>
        <taxon>Solanales</taxon>
        <taxon>Solanaceae</taxon>
        <taxon>Solanoideae</taxon>
        <taxon>Datureae</taxon>
        <taxon>Datura</taxon>
    </lineage>
</organism>
<comment type="caution">
    <text evidence="2">The sequence shown here is derived from an EMBL/GenBank/DDBJ whole genome shotgun (WGS) entry which is preliminary data.</text>
</comment>
<evidence type="ECO:0000256" key="1">
    <source>
        <dbReference type="SAM" id="MobiDB-lite"/>
    </source>
</evidence>